<feature type="domain" description="SLH" evidence="2">
    <location>
        <begin position="44"/>
        <end position="107"/>
    </location>
</feature>
<evidence type="ECO:0000313" key="3">
    <source>
        <dbReference type="EMBL" id="AFC29943.1"/>
    </source>
</evidence>
<dbReference type="InterPro" id="IPR001119">
    <property type="entry name" value="SLH_dom"/>
</dbReference>
<dbReference type="PANTHER" id="PTHR43308">
    <property type="entry name" value="OUTER MEMBRANE PROTEIN ALPHA-RELATED"/>
    <property type="match status" value="1"/>
</dbReference>
<sequence>MSKKHNQARRLAAAVLALTLAVGSPAYAAETSAEGSSAAAADTASQRFSDVSAEHWAIKHITKLSALGIIEGYERREYRPENSVTQQEVVVMALRMMGLESEVQKNKAETVLPVAVSDYAKPYIAYAFDKGLILPSEEVEATPAKATWGTKEATREWVAKLVIRAIGKEQLAEDLEGESSSFNDAEDNSEWAGGYINAAVSLKIVQGFEDGGFKPQGKVTRAQMATFLSRADKEMVSRPKNIVTGYVLELTDRKLKLLNANEETVEYTVSSDTVVYNAKDDSRIALSNIKLTNEVYLVVKGNAVSYMELTNEEQKLETFEGTLSKLYLDQMMVSLQQGNQDTLYKLAENVAVTDSEGRGLSLSSVVPGTIVELKRNTLLKEENISLIVVKQLPISKTAEGTILSIEADKGTISFQENASGLPENYGISLQTSVKTADGAASDITKLRVGDNVTYEIKDNALMNITIRKQADYGQSVQATMTSLNEDKTILTVSKSGEGLGAYYIADNVAVTIDGLQNASLYDLESGDELKLELLNDKVVGITVTSRSIKQYIYASIIGYDADTKALMINSEAGVGAFKLTENTSIRYQGSKIDLSQFQTVFIGSSTSSNSRKSRVDLKVSKDKVVSIENTQYVDGTITQLTNNSNIANDLTIRTAGGQNLTFKVNNGTPVEVEGKTTATLGDLKVGDLVRVTPTFAQDYVTKISSLKSGVYKVLLTNATSREVQGKDASGKTVKFTIENDDKIYNPGQASHTFSQIGIDEYITATIVGTKVDSVTIQNAQRGKVTGVDAAAGTVTLQAFGGAVQVVNVGTGASVKQGAAVIGTLGSVKPNDRVEIRKDESGKYVIELASVSKRTVSGYDSVLKQMVFKAGTNNEKTNYNLFTKAYLHKGSETVAAGSFKADEEVNVYVIDDKIFELEK</sequence>
<dbReference type="PANTHER" id="PTHR43308:SF5">
    <property type="entry name" value="S-LAYER PROTEIN _ PEPTIDOGLYCAN ENDO-BETA-N-ACETYLGLUCOSAMINIDASE"/>
    <property type="match status" value="1"/>
</dbReference>
<protein>
    <submittedName>
        <fullName evidence="3">S-layer domain-containing protein</fullName>
    </submittedName>
</protein>
<dbReference type="AlphaFoldDB" id="H6NAL8"/>
<name>H6NAL8_9BACL</name>
<dbReference type="PROSITE" id="PS51272">
    <property type="entry name" value="SLH"/>
    <property type="match status" value="2"/>
</dbReference>
<organism evidence="3 4">
    <name type="scientific">Paenibacillus mucilaginosus 3016</name>
    <dbReference type="NCBI Taxonomy" id="1116391"/>
    <lineage>
        <taxon>Bacteria</taxon>
        <taxon>Bacillati</taxon>
        <taxon>Bacillota</taxon>
        <taxon>Bacilli</taxon>
        <taxon>Bacillales</taxon>
        <taxon>Paenibacillaceae</taxon>
        <taxon>Paenibacillus</taxon>
    </lineage>
</organism>
<reference evidence="3 4" key="1">
    <citation type="journal article" date="2012" name="J. Bacteriol.">
        <title>Complete Genome Sequence of Paenibacillus mucilaginosus 3016, a Bacterium Functional as Microbial Fertilizer.</title>
        <authorList>
            <person name="Ma M."/>
            <person name="Wang Z."/>
            <person name="Li L."/>
            <person name="Jiang X."/>
            <person name="Guan D."/>
            <person name="Cao F."/>
            <person name="Chen H."/>
            <person name="Wang X."/>
            <person name="Shen D."/>
            <person name="Du B."/>
            <person name="Li J."/>
        </authorList>
    </citation>
    <scope>NUCLEOTIDE SEQUENCE [LARGE SCALE GENOMIC DNA]</scope>
    <source>
        <strain evidence="3 4">3016</strain>
    </source>
</reference>
<dbReference type="STRING" id="1116391.PM3016_3077"/>
<feature type="domain" description="SLH" evidence="2">
    <location>
        <begin position="179"/>
        <end position="242"/>
    </location>
</feature>
<dbReference type="EMBL" id="CP003235">
    <property type="protein sequence ID" value="AFC29943.1"/>
    <property type="molecule type" value="Genomic_DNA"/>
</dbReference>
<feature type="chain" id="PRO_5003604671" evidence="1">
    <location>
        <begin position="29"/>
        <end position="918"/>
    </location>
</feature>
<feature type="signal peptide" evidence="1">
    <location>
        <begin position="1"/>
        <end position="28"/>
    </location>
</feature>
<accession>H6NAL8</accession>
<gene>
    <name evidence="3" type="ORF">PM3016_3077</name>
</gene>
<evidence type="ECO:0000256" key="1">
    <source>
        <dbReference type="SAM" id="SignalP"/>
    </source>
</evidence>
<dbReference type="InterPro" id="IPR051465">
    <property type="entry name" value="Cell_Envelope_Struct_Comp"/>
</dbReference>
<evidence type="ECO:0000259" key="2">
    <source>
        <dbReference type="PROSITE" id="PS51272"/>
    </source>
</evidence>
<keyword evidence="4" id="KW-1185">Reference proteome</keyword>
<dbReference type="Proteomes" id="UP000007523">
    <property type="component" value="Chromosome"/>
</dbReference>
<keyword evidence="1" id="KW-0732">Signal</keyword>
<dbReference type="RefSeq" id="WP_014370067.1">
    <property type="nucleotide sequence ID" value="NC_016935.1"/>
</dbReference>
<proteinExistence type="predicted"/>
<dbReference type="HOGENOM" id="CLU_317802_0_0_9"/>
<evidence type="ECO:0000313" key="4">
    <source>
        <dbReference type="Proteomes" id="UP000007523"/>
    </source>
</evidence>
<dbReference type="Pfam" id="PF00395">
    <property type="entry name" value="SLH"/>
    <property type="match status" value="2"/>
</dbReference>
<dbReference type="KEGG" id="pmq:PM3016_3077"/>